<feature type="chain" id="PRO_5043731364" evidence="2">
    <location>
        <begin position="23"/>
        <end position="614"/>
    </location>
</feature>
<dbReference type="AlphaFoldDB" id="A0AAV7KGE4"/>
<keyword evidence="1" id="KW-0472">Membrane</keyword>
<dbReference type="SUPFAM" id="SSF54001">
    <property type="entry name" value="Cysteine proteinases"/>
    <property type="match status" value="1"/>
</dbReference>
<keyword evidence="2" id="KW-0732">Signal</keyword>
<dbReference type="InterPro" id="IPR000668">
    <property type="entry name" value="Peptidase_C1A_C"/>
</dbReference>
<evidence type="ECO:0000256" key="1">
    <source>
        <dbReference type="SAM" id="Phobius"/>
    </source>
</evidence>
<comment type="caution">
    <text evidence="4">The sequence shown here is derived from an EMBL/GenBank/DDBJ whole genome shotgun (WGS) entry which is preliminary data.</text>
</comment>
<evidence type="ECO:0000313" key="4">
    <source>
        <dbReference type="EMBL" id="KAI6659945.1"/>
    </source>
</evidence>
<gene>
    <name evidence="4" type="ORF">LOD99_14285</name>
</gene>
<dbReference type="EMBL" id="JAKMXF010000044">
    <property type="protein sequence ID" value="KAI6659945.1"/>
    <property type="molecule type" value="Genomic_DNA"/>
</dbReference>
<accession>A0AAV7KGE4</accession>
<reference evidence="4 5" key="1">
    <citation type="journal article" date="2023" name="BMC Biol.">
        <title>The compact genome of the sponge Oopsacas minuta (Hexactinellida) is lacking key metazoan core genes.</title>
        <authorList>
            <person name="Santini S."/>
            <person name="Schenkelaars Q."/>
            <person name="Jourda C."/>
            <person name="Duchesne M."/>
            <person name="Belahbib H."/>
            <person name="Rocher C."/>
            <person name="Selva M."/>
            <person name="Riesgo A."/>
            <person name="Vervoort M."/>
            <person name="Leys S.P."/>
            <person name="Kodjabachian L."/>
            <person name="Le Bivic A."/>
            <person name="Borchiellini C."/>
            <person name="Claverie J.M."/>
            <person name="Renard E."/>
        </authorList>
    </citation>
    <scope>NUCLEOTIDE SEQUENCE [LARGE SCALE GENOMIC DNA]</scope>
    <source>
        <strain evidence="4">SPO-2</strain>
    </source>
</reference>
<sequence>MSLVRKVILAISISLLILTIQTERVCPPNFSTEYQSLCSIPSVCDCDYYRGCRECCSYIPISNLCNYTSSNYFSIDSSSTVLSCDTGYSLLYVDSLSFFRKCSEYCECDANTNNCEYCCKVTELSCYRRESVVVNTTISFTDIKSIASLATLPTNYTATLRNPIIDQGACGSSHAISAASVFSERLSRFYGTMVSVSPQNFLCQGTSIFNSTINLYPGCSGGIAYDVLSSLSEYPGHLTCTGGCRTGCLPYDGYYGGVIDVSSASQCRVGFTKDESVVTEIRCLTACNCSTQANCDCCKREDNFCLADVFNYSTACDALPPDTPYRTSCTDTCTAGCSNPAFSSQERYRARNVTTCLIYNGNWPAMPNADLESVVMCNLFTEGVMTVTMLVNDTFLTFFQDNPDRIFNSSSPQGLSIGVQTFVLIGWGVGSGSPGIKFWRLATNWGTKFGLDGVILVERGINLLNIESEICMIGAAADLPNPQQQVSGESPGIPFLSSQRDLPETNQWFSLQTDDTDLQAAMSKLYGSNITVANDVTVLISQGQLASGLLIYANFSVGNFSYEGLVLRPAYDSSEYVIINNVPPIDRLLSSSPLILGNALLLAILLVFLPIILF</sequence>
<name>A0AAV7KGE4_9METZ</name>
<dbReference type="Gene3D" id="3.90.70.10">
    <property type="entry name" value="Cysteine proteinases"/>
    <property type="match status" value="2"/>
</dbReference>
<evidence type="ECO:0000259" key="3">
    <source>
        <dbReference type="SMART" id="SM00645"/>
    </source>
</evidence>
<feature type="transmembrane region" description="Helical" evidence="1">
    <location>
        <begin position="594"/>
        <end position="613"/>
    </location>
</feature>
<proteinExistence type="predicted"/>
<evidence type="ECO:0000256" key="2">
    <source>
        <dbReference type="SAM" id="SignalP"/>
    </source>
</evidence>
<dbReference type="GO" id="GO:0008234">
    <property type="term" value="F:cysteine-type peptidase activity"/>
    <property type="evidence" value="ECO:0007669"/>
    <property type="project" value="InterPro"/>
</dbReference>
<dbReference type="Pfam" id="PF00112">
    <property type="entry name" value="Peptidase_C1"/>
    <property type="match status" value="2"/>
</dbReference>
<feature type="domain" description="Peptidase C1A papain C-terminal" evidence="3">
    <location>
        <begin position="152"/>
        <end position="474"/>
    </location>
</feature>
<keyword evidence="1" id="KW-0812">Transmembrane</keyword>
<feature type="signal peptide" evidence="2">
    <location>
        <begin position="1"/>
        <end position="22"/>
    </location>
</feature>
<protein>
    <submittedName>
        <fullName evidence="4">Papain-like cysteine peptidase</fullName>
    </submittedName>
</protein>
<dbReference type="InterPro" id="IPR038765">
    <property type="entry name" value="Papain-like_cys_pep_sf"/>
</dbReference>
<keyword evidence="1" id="KW-1133">Transmembrane helix</keyword>
<dbReference type="Proteomes" id="UP001165289">
    <property type="component" value="Unassembled WGS sequence"/>
</dbReference>
<evidence type="ECO:0000313" key="5">
    <source>
        <dbReference type="Proteomes" id="UP001165289"/>
    </source>
</evidence>
<dbReference type="GO" id="GO:0006508">
    <property type="term" value="P:proteolysis"/>
    <property type="evidence" value="ECO:0007669"/>
    <property type="project" value="InterPro"/>
</dbReference>
<dbReference type="SMART" id="SM00645">
    <property type="entry name" value="Pept_C1"/>
    <property type="match status" value="1"/>
</dbReference>
<organism evidence="4 5">
    <name type="scientific">Oopsacas minuta</name>
    <dbReference type="NCBI Taxonomy" id="111878"/>
    <lineage>
        <taxon>Eukaryota</taxon>
        <taxon>Metazoa</taxon>
        <taxon>Porifera</taxon>
        <taxon>Hexactinellida</taxon>
        <taxon>Hexasterophora</taxon>
        <taxon>Lyssacinosida</taxon>
        <taxon>Leucopsacidae</taxon>
        <taxon>Oopsacas</taxon>
    </lineage>
</organism>
<keyword evidence="5" id="KW-1185">Reference proteome</keyword>